<dbReference type="Proteomes" id="UP000470246">
    <property type="component" value="Unassembled WGS sequence"/>
</dbReference>
<dbReference type="InterPro" id="IPR000073">
    <property type="entry name" value="AB_hydrolase_1"/>
</dbReference>
<evidence type="ECO:0000259" key="1">
    <source>
        <dbReference type="Pfam" id="PF12697"/>
    </source>
</evidence>
<sequence length="249" mass="26472">MTTQSGETKPTIVLVHGAWADASGFAAEIRALRDRGFRAMGFANPLRGLADDARYLADHLRTLAGPLVLVGHSYGGAVISVAATGNEQVKALVYFSGWMPDEGESIAQVFEERGEGSLAGAAIRPQPFTGPDGSEAGQDLYLDTEQFHAAFAADVDRDTADVMAATQRPWSGAGFYEPSGPPAWRTIPSWYLLCTEDRAIPAATQRFMAERAHARIQEVPASHASMVSQPEAATQLILQAADAAVPAMA</sequence>
<dbReference type="InterPro" id="IPR052897">
    <property type="entry name" value="Sec-Metab_Biosynth_Hydrolase"/>
</dbReference>
<feature type="domain" description="AB hydrolase-1" evidence="1">
    <location>
        <begin position="12"/>
        <end position="232"/>
    </location>
</feature>
<dbReference type="InterPro" id="IPR029058">
    <property type="entry name" value="AB_hydrolase_fold"/>
</dbReference>
<comment type="caution">
    <text evidence="2">The sequence shown here is derived from an EMBL/GenBank/DDBJ whole genome shotgun (WGS) entry which is preliminary data.</text>
</comment>
<dbReference type="GO" id="GO:0016787">
    <property type="term" value="F:hydrolase activity"/>
    <property type="evidence" value="ECO:0007669"/>
    <property type="project" value="UniProtKB-KW"/>
</dbReference>
<reference evidence="2 3" key="1">
    <citation type="submission" date="2020-02" db="EMBL/GenBank/DDBJ databases">
        <title>Geodermatophilus sabuli CPCC 205279 I12A-02694.</title>
        <authorList>
            <person name="Jiang Z."/>
        </authorList>
    </citation>
    <scope>NUCLEOTIDE SEQUENCE [LARGE SCALE GENOMIC DNA]</scope>
    <source>
        <strain evidence="2 3">I12A-02694</strain>
    </source>
</reference>
<evidence type="ECO:0000313" key="3">
    <source>
        <dbReference type="Proteomes" id="UP000470246"/>
    </source>
</evidence>
<dbReference type="SUPFAM" id="SSF53474">
    <property type="entry name" value="alpha/beta-Hydrolases"/>
    <property type="match status" value="1"/>
</dbReference>
<organism evidence="2 3">
    <name type="scientific">Geodermatophilus sabuli</name>
    <dbReference type="NCBI Taxonomy" id="1564158"/>
    <lineage>
        <taxon>Bacteria</taxon>
        <taxon>Bacillati</taxon>
        <taxon>Actinomycetota</taxon>
        <taxon>Actinomycetes</taxon>
        <taxon>Geodermatophilales</taxon>
        <taxon>Geodermatophilaceae</taxon>
        <taxon>Geodermatophilus</taxon>
    </lineage>
</organism>
<dbReference type="Gene3D" id="3.40.50.1820">
    <property type="entry name" value="alpha/beta hydrolase"/>
    <property type="match status" value="1"/>
</dbReference>
<keyword evidence="2" id="KW-0378">Hydrolase</keyword>
<gene>
    <name evidence="2" type="ORF">GCU56_13275</name>
</gene>
<name>A0A7K3W1R8_9ACTN</name>
<dbReference type="Pfam" id="PF12697">
    <property type="entry name" value="Abhydrolase_6"/>
    <property type="match status" value="1"/>
</dbReference>
<accession>A0A7K3W1R8</accession>
<dbReference type="AlphaFoldDB" id="A0A7K3W1R8"/>
<evidence type="ECO:0000313" key="2">
    <source>
        <dbReference type="EMBL" id="NEK58839.1"/>
    </source>
</evidence>
<protein>
    <submittedName>
        <fullName evidence="2">Alpha/beta hydrolase</fullName>
    </submittedName>
</protein>
<proteinExistence type="predicted"/>
<keyword evidence="3" id="KW-1185">Reference proteome</keyword>
<dbReference type="RefSeq" id="WP_163482205.1">
    <property type="nucleotide sequence ID" value="NZ_JAAGWF010000012.1"/>
</dbReference>
<dbReference type="EMBL" id="JAAGWF010000012">
    <property type="protein sequence ID" value="NEK58839.1"/>
    <property type="molecule type" value="Genomic_DNA"/>
</dbReference>
<dbReference type="PANTHER" id="PTHR37017:SF11">
    <property type="entry name" value="ESTERASE_LIPASE_THIOESTERASE DOMAIN-CONTAINING PROTEIN"/>
    <property type="match status" value="1"/>
</dbReference>
<dbReference type="PANTHER" id="PTHR37017">
    <property type="entry name" value="AB HYDROLASE-1 DOMAIN-CONTAINING PROTEIN-RELATED"/>
    <property type="match status" value="1"/>
</dbReference>